<feature type="compositionally biased region" description="Basic and acidic residues" evidence="1">
    <location>
        <begin position="102"/>
        <end position="117"/>
    </location>
</feature>
<dbReference type="EMBL" id="CAJMXA010002214">
    <property type="protein sequence ID" value="CAE6477834.1"/>
    <property type="molecule type" value="Genomic_DNA"/>
</dbReference>
<comment type="caution">
    <text evidence="2">The sequence shown here is derived from an EMBL/GenBank/DDBJ whole genome shotgun (WGS) entry which is preliminary data.</text>
</comment>
<dbReference type="Proteomes" id="UP000663853">
    <property type="component" value="Unassembled WGS sequence"/>
</dbReference>
<organism evidence="2 3">
    <name type="scientific">Rhizoctonia solani</name>
    <dbReference type="NCBI Taxonomy" id="456999"/>
    <lineage>
        <taxon>Eukaryota</taxon>
        <taxon>Fungi</taxon>
        <taxon>Dikarya</taxon>
        <taxon>Basidiomycota</taxon>
        <taxon>Agaricomycotina</taxon>
        <taxon>Agaricomycetes</taxon>
        <taxon>Cantharellales</taxon>
        <taxon>Ceratobasidiaceae</taxon>
        <taxon>Rhizoctonia</taxon>
    </lineage>
</organism>
<evidence type="ECO:0000313" key="3">
    <source>
        <dbReference type="Proteomes" id="UP000663853"/>
    </source>
</evidence>
<gene>
    <name evidence="2" type="ORF">RDB_LOCUS83779</name>
</gene>
<protein>
    <submittedName>
        <fullName evidence="2">Uncharacterized protein</fullName>
    </submittedName>
</protein>
<reference evidence="2" key="1">
    <citation type="submission" date="2021-01" db="EMBL/GenBank/DDBJ databases">
        <authorList>
            <person name="Kaushik A."/>
        </authorList>
    </citation>
    <scope>NUCLEOTIDE SEQUENCE</scope>
    <source>
        <strain evidence="2">AG6-10EEA</strain>
    </source>
</reference>
<feature type="compositionally biased region" description="Basic residues" evidence="1">
    <location>
        <begin position="22"/>
        <end position="32"/>
    </location>
</feature>
<dbReference type="AlphaFoldDB" id="A0A8H3CDW5"/>
<feature type="region of interest" description="Disordered" evidence="1">
    <location>
        <begin position="1"/>
        <end position="54"/>
    </location>
</feature>
<feature type="compositionally biased region" description="Basic and acidic residues" evidence="1">
    <location>
        <begin position="1"/>
        <end position="19"/>
    </location>
</feature>
<evidence type="ECO:0000256" key="1">
    <source>
        <dbReference type="SAM" id="MobiDB-lite"/>
    </source>
</evidence>
<accession>A0A8H3CDW5</accession>
<proteinExistence type="predicted"/>
<evidence type="ECO:0000313" key="2">
    <source>
        <dbReference type="EMBL" id="CAE6477834.1"/>
    </source>
</evidence>
<name>A0A8H3CDW5_9AGAM</name>
<sequence length="186" mass="20626">MSRPENTEADKHQREDKNTAAKARKAHPRRPRTISLNARANPPRPRSFAAPTRVQQPTLACAVSLLSKACHEEAQEGGFLVERKGEPPEALQPRARPSPTACRKEAKEDDFPVEHKGEFLKTSQPRILQLKSNEAHACTTHVSHEGTLRHLLDPFGAPCGEPPHHLAGWRTAEARVRLEPSNGSGW</sequence>
<feature type="region of interest" description="Disordered" evidence="1">
    <location>
        <begin position="78"/>
        <end position="117"/>
    </location>
</feature>